<keyword evidence="4" id="KW-0808">Transferase</keyword>
<dbReference type="STRING" id="1802069.A2970_00535"/>
<dbReference type="InterPro" id="IPR038731">
    <property type="entry name" value="RgtA/B/C-like"/>
</dbReference>
<evidence type="ECO:0000256" key="7">
    <source>
        <dbReference type="ARBA" id="ARBA00023136"/>
    </source>
</evidence>
<evidence type="ECO:0000256" key="5">
    <source>
        <dbReference type="ARBA" id="ARBA00022692"/>
    </source>
</evidence>
<dbReference type="GO" id="GO:0005886">
    <property type="term" value="C:plasma membrane"/>
    <property type="evidence" value="ECO:0007669"/>
    <property type="project" value="UniProtKB-SubCell"/>
</dbReference>
<gene>
    <name evidence="10" type="ORF">A2970_00535</name>
</gene>
<feature type="transmembrane region" description="Helical" evidence="8">
    <location>
        <begin position="122"/>
        <end position="139"/>
    </location>
</feature>
<keyword evidence="6 8" id="KW-1133">Transmembrane helix</keyword>
<dbReference type="InterPro" id="IPR050297">
    <property type="entry name" value="LipidA_mod_glycosyltrf_83"/>
</dbReference>
<dbReference type="Pfam" id="PF13231">
    <property type="entry name" value="PMT_2"/>
    <property type="match status" value="1"/>
</dbReference>
<evidence type="ECO:0000256" key="4">
    <source>
        <dbReference type="ARBA" id="ARBA00022679"/>
    </source>
</evidence>
<accession>A0A1F7JBU1</accession>
<keyword evidence="5 8" id="KW-0812">Transmembrane</keyword>
<dbReference type="PANTHER" id="PTHR33908:SF11">
    <property type="entry name" value="MEMBRANE PROTEIN"/>
    <property type="match status" value="1"/>
</dbReference>
<dbReference type="AlphaFoldDB" id="A0A1F7JBU1"/>
<feature type="transmembrane region" description="Helical" evidence="8">
    <location>
        <begin position="20"/>
        <end position="36"/>
    </location>
</feature>
<feature type="domain" description="Glycosyltransferase RgtA/B/C/D-like" evidence="9">
    <location>
        <begin position="74"/>
        <end position="228"/>
    </location>
</feature>
<dbReference type="GO" id="GO:0009103">
    <property type="term" value="P:lipopolysaccharide biosynthetic process"/>
    <property type="evidence" value="ECO:0007669"/>
    <property type="project" value="UniProtKB-ARBA"/>
</dbReference>
<feature type="transmembrane region" description="Helical" evidence="8">
    <location>
        <begin position="215"/>
        <end position="235"/>
    </location>
</feature>
<organism evidence="10 11">
    <name type="scientific">Candidatus Roizmanbacteria bacterium RIFCSPLOWO2_01_FULL_44_13</name>
    <dbReference type="NCBI Taxonomy" id="1802069"/>
    <lineage>
        <taxon>Bacteria</taxon>
        <taxon>Candidatus Roizmaniibacteriota</taxon>
    </lineage>
</organism>
<evidence type="ECO:0000256" key="2">
    <source>
        <dbReference type="ARBA" id="ARBA00022475"/>
    </source>
</evidence>
<dbReference type="Proteomes" id="UP000178857">
    <property type="component" value="Unassembled WGS sequence"/>
</dbReference>
<evidence type="ECO:0000313" key="10">
    <source>
        <dbReference type="EMBL" id="OGK53097.1"/>
    </source>
</evidence>
<evidence type="ECO:0000313" key="11">
    <source>
        <dbReference type="Proteomes" id="UP000178857"/>
    </source>
</evidence>
<evidence type="ECO:0000256" key="3">
    <source>
        <dbReference type="ARBA" id="ARBA00022676"/>
    </source>
</evidence>
<keyword evidence="2" id="KW-1003">Cell membrane</keyword>
<sequence length="506" mass="58024">MFDIRSIWTFLKKNFNRFDILLAVVLLVLFFVTRLINLEKLPIFCDEGIYIRWAKVAWKDASWRFISLTDGRQPLQTWLTIPFLKLFPTQALFAGRLFGVASGFAAITGIFALLYYLFNKRIAFIGSFLYIITPFFLFYDRMALADSAVNAGFVWILFFSILLIKNLRLDIALIFGLIAGLTLLTKSTARLFLGLSVLAPVINLFKNKKKFVLESVNYLILLGLVAFLALALYNIQRLSPFMHYIAEKNTTFVMTYAEFMKNPFAVFWHNLQIIPYYVFSELGYLVGILGVIGFAGLFKKDKGLALYLSSWLVLSFLAVAFFSKVIFPRYLIFFATMLLLTASFYVGQLKRSLSKLILAAAIIVSLYYGWIILFNQPLLPFPEIDRGQYIEGECAGYGTREIMEFARAKSADKPVILLAEGNFGLIGDMLNVHLLPGDRIDIRGFWPLEELQLLENQKEIGANNVYAVFSQRKIFPKEWPIKLIMKYDKPGARTAYYLFELLPKEQ</sequence>
<feature type="transmembrane region" description="Helical" evidence="8">
    <location>
        <begin position="353"/>
        <end position="374"/>
    </location>
</feature>
<feature type="transmembrane region" description="Helical" evidence="8">
    <location>
        <begin position="276"/>
        <end position="298"/>
    </location>
</feature>
<dbReference type="EMBL" id="MGAT01000006">
    <property type="protein sequence ID" value="OGK53097.1"/>
    <property type="molecule type" value="Genomic_DNA"/>
</dbReference>
<comment type="caution">
    <text evidence="10">The sequence shown here is derived from an EMBL/GenBank/DDBJ whole genome shotgun (WGS) entry which is preliminary data.</text>
</comment>
<keyword evidence="3" id="KW-0328">Glycosyltransferase</keyword>
<feature type="transmembrane region" description="Helical" evidence="8">
    <location>
        <begin position="171"/>
        <end position="195"/>
    </location>
</feature>
<evidence type="ECO:0000256" key="8">
    <source>
        <dbReference type="SAM" id="Phobius"/>
    </source>
</evidence>
<reference evidence="10 11" key="1">
    <citation type="journal article" date="2016" name="Nat. Commun.">
        <title>Thousands of microbial genomes shed light on interconnected biogeochemical processes in an aquifer system.</title>
        <authorList>
            <person name="Anantharaman K."/>
            <person name="Brown C.T."/>
            <person name="Hug L.A."/>
            <person name="Sharon I."/>
            <person name="Castelle C.J."/>
            <person name="Probst A.J."/>
            <person name="Thomas B.C."/>
            <person name="Singh A."/>
            <person name="Wilkins M.J."/>
            <person name="Karaoz U."/>
            <person name="Brodie E.L."/>
            <person name="Williams K.H."/>
            <person name="Hubbard S.S."/>
            <person name="Banfield J.F."/>
        </authorList>
    </citation>
    <scope>NUCLEOTIDE SEQUENCE [LARGE SCALE GENOMIC DNA]</scope>
</reference>
<comment type="subcellular location">
    <subcellularLocation>
        <location evidence="1">Cell membrane</location>
        <topology evidence="1">Multi-pass membrane protein</topology>
    </subcellularLocation>
</comment>
<feature type="transmembrane region" description="Helical" evidence="8">
    <location>
        <begin position="93"/>
        <end position="115"/>
    </location>
</feature>
<proteinExistence type="predicted"/>
<name>A0A1F7JBU1_9BACT</name>
<evidence type="ECO:0000256" key="1">
    <source>
        <dbReference type="ARBA" id="ARBA00004651"/>
    </source>
</evidence>
<dbReference type="GO" id="GO:0016763">
    <property type="term" value="F:pentosyltransferase activity"/>
    <property type="evidence" value="ECO:0007669"/>
    <property type="project" value="TreeGrafter"/>
</dbReference>
<feature type="transmembrane region" description="Helical" evidence="8">
    <location>
        <begin position="145"/>
        <end position="164"/>
    </location>
</feature>
<feature type="transmembrane region" description="Helical" evidence="8">
    <location>
        <begin position="330"/>
        <end position="347"/>
    </location>
</feature>
<dbReference type="PANTHER" id="PTHR33908">
    <property type="entry name" value="MANNOSYLTRANSFERASE YKCB-RELATED"/>
    <property type="match status" value="1"/>
</dbReference>
<evidence type="ECO:0000259" key="9">
    <source>
        <dbReference type="Pfam" id="PF13231"/>
    </source>
</evidence>
<evidence type="ECO:0000256" key="6">
    <source>
        <dbReference type="ARBA" id="ARBA00022989"/>
    </source>
</evidence>
<keyword evidence="7 8" id="KW-0472">Membrane</keyword>
<protein>
    <recommendedName>
        <fullName evidence="9">Glycosyltransferase RgtA/B/C/D-like domain-containing protein</fullName>
    </recommendedName>
</protein>